<accession>A0A9P7BE51</accession>
<dbReference type="SUPFAM" id="SSF53098">
    <property type="entry name" value="Ribonuclease H-like"/>
    <property type="match status" value="1"/>
</dbReference>
<dbReference type="EMBL" id="PUHW01000114">
    <property type="protein sequence ID" value="KAG0688907.1"/>
    <property type="molecule type" value="Genomic_DNA"/>
</dbReference>
<dbReference type="InterPro" id="IPR012337">
    <property type="entry name" value="RNaseH-like_sf"/>
</dbReference>
<dbReference type="AlphaFoldDB" id="A0A9P7BE51"/>
<evidence type="ECO:0000313" key="2">
    <source>
        <dbReference type="EMBL" id="KAG0688907.1"/>
    </source>
</evidence>
<comment type="caution">
    <text evidence="2">The sequence shown here is derived from an EMBL/GenBank/DDBJ whole genome shotgun (WGS) entry which is preliminary data.</text>
</comment>
<dbReference type="PANTHER" id="PTHR46169:SF29">
    <property type="entry name" value="DNA REPLICATION-RELATED ELEMENT FACTOR, ISOFORM A"/>
    <property type="match status" value="1"/>
</dbReference>
<keyword evidence="1" id="KW-0175">Coiled coil</keyword>
<evidence type="ECO:0000313" key="3">
    <source>
        <dbReference type="Proteomes" id="UP000697127"/>
    </source>
</evidence>
<proteinExistence type="predicted"/>
<feature type="coiled-coil region" evidence="1">
    <location>
        <begin position="375"/>
        <end position="402"/>
    </location>
</feature>
<name>A0A9P7BE51_9ASCO</name>
<dbReference type="GO" id="GO:0005634">
    <property type="term" value="C:nucleus"/>
    <property type="evidence" value="ECO:0007669"/>
    <property type="project" value="TreeGrafter"/>
</dbReference>
<evidence type="ECO:0008006" key="4">
    <source>
        <dbReference type="Google" id="ProtNLM"/>
    </source>
</evidence>
<protein>
    <recommendedName>
        <fullName evidence="4">HAT C-terminal dimerisation domain-containing protein</fullName>
    </recommendedName>
</protein>
<organism evidence="2 3">
    <name type="scientific">Pichia californica</name>
    <dbReference type="NCBI Taxonomy" id="460514"/>
    <lineage>
        <taxon>Eukaryota</taxon>
        <taxon>Fungi</taxon>
        <taxon>Dikarya</taxon>
        <taxon>Ascomycota</taxon>
        <taxon>Saccharomycotina</taxon>
        <taxon>Pichiomycetes</taxon>
        <taxon>Pichiales</taxon>
        <taxon>Pichiaceae</taxon>
        <taxon>Pichia</taxon>
    </lineage>
</organism>
<sequence length="974" mass="112925">MTEESTSSDSSKKETGIIDLSQPYIKSLYDDTKISCFNFRNQIFDQFICEDIKTKAFYEKDKLFYEKRLTCRNKDCREVFFISDDGAHVTKYARHLSKHSPEINVNEKTVKQQDSIVKVPRSQKIKTKVEEILTTIFIENNIPFSVIESVSVKNLFKLLDYDLPTPGAAKLHDLIKIRDFRDWEREFHILAFDKLENFSGHTDLYLASIIKKITDKYNITYKINSFIVDSANNNIQFGVKYREEIDRSIENSFYEAVIKRGLCFSGEHSLTRCSSHVIHNTSLSFNKSFRIVNDTEAKIVKKRKKSNILEQPHNDQAGAEDFLLNDVGELTAEASNFINQYSNNYNLIPQTNGFTEGGYNHDAAFLSNLYSFVCLKDGIALKNELEEDIMNLQSELSLSENEDVAPTQQSIGSLLRRLRNLIKYSRHYFDAWKNAINETNTIEMDVCEAEKAKEKEVMDKFEEGLENMDKYCKMQETLNKEKKVSRLNLDVETRWSSLYLMLESSIKFKDALIYLLIHNVRQSNHTHHKDLNHLKCAYVSRNEFAVISSLTKMLEPFFTLAEISSKNTTSISCWRELIRELTSVLNDYYDGTSTLLSGLSESDILNIQKCAEIGLKTLKKYHEHDGNSPQLIHAEFLNPIQLATRYILTNEGLNDLRTGSRLYEIHEVKNMILEETLKELWKELNKVLFSNEHLLLNENRKLDDYDRSFENFTSFNREKNILIKKIKSELGFTGTEEPTTVKGRWFAAALQASRSQTLKSSNITTSNDKFLSCGTVPEHLTLENMDICTTEWYLRKKIMNEIEVYIRNCVTPSFVNDNIDAIENLGEKPWAKFDVLLFWKKHEQKCDWLQDNHTYEFNDLVFLPLLAKRCLAGTPASTFCERTFSVATNAYTNRRHNISSEYMESIIPLTINLQGKTGDYTCIEDSYLEISLNDFRNQFGEKHILADTNELKNYLLSDANVSLERIINHYDKKS</sequence>
<gene>
    <name evidence="2" type="ORF">C6P40_000376</name>
</gene>
<evidence type="ECO:0000256" key="1">
    <source>
        <dbReference type="SAM" id="Coils"/>
    </source>
</evidence>
<keyword evidence="3" id="KW-1185">Reference proteome</keyword>
<dbReference type="GO" id="GO:0006357">
    <property type="term" value="P:regulation of transcription by RNA polymerase II"/>
    <property type="evidence" value="ECO:0007669"/>
    <property type="project" value="TreeGrafter"/>
</dbReference>
<dbReference type="InterPro" id="IPR052717">
    <property type="entry name" value="Vacuolar_transposase_reg"/>
</dbReference>
<dbReference type="PANTHER" id="PTHR46169">
    <property type="entry name" value="DNA REPLICATION-RELATED ELEMENT FACTOR, ISOFORM A"/>
    <property type="match status" value="1"/>
</dbReference>
<dbReference type="Proteomes" id="UP000697127">
    <property type="component" value="Unassembled WGS sequence"/>
</dbReference>
<reference evidence="2" key="1">
    <citation type="submission" date="2020-11" db="EMBL/GenBank/DDBJ databases">
        <title>Kefir isolates.</title>
        <authorList>
            <person name="Marcisauskas S."/>
            <person name="Kim Y."/>
            <person name="Blasche S."/>
        </authorList>
    </citation>
    <scope>NUCLEOTIDE SEQUENCE</scope>
    <source>
        <strain evidence="2">Olga-1</strain>
    </source>
</reference>